<reference evidence="1 2" key="1">
    <citation type="journal article" date="2019" name="Int. J. Syst. Evol. Microbiol.">
        <title>The Global Catalogue of Microorganisms (GCM) 10K type strain sequencing project: providing services to taxonomists for standard genome sequencing and annotation.</title>
        <authorList>
            <consortium name="The Broad Institute Genomics Platform"/>
            <consortium name="The Broad Institute Genome Sequencing Center for Infectious Disease"/>
            <person name="Wu L."/>
            <person name="Ma J."/>
        </authorList>
    </citation>
    <scope>NUCLEOTIDE SEQUENCE [LARGE SCALE GENOMIC DNA]</scope>
    <source>
        <strain evidence="1 2">JCM 13319</strain>
    </source>
</reference>
<protein>
    <submittedName>
        <fullName evidence="1">Uncharacterized protein</fullName>
    </submittedName>
</protein>
<accession>A0ABN2B3S0</accession>
<sequence>MLRGCGAEVLECCRGLRGAAGLRHIAGAANCLQTHNSAVKVQAPSIYAERAHFDRAVAM</sequence>
<keyword evidence="2" id="KW-1185">Reference proteome</keyword>
<name>A0ABN2B3S0_9MICO</name>
<gene>
    <name evidence="1" type="ORF">GCM10009691_04820</name>
</gene>
<evidence type="ECO:0000313" key="1">
    <source>
        <dbReference type="EMBL" id="GAA1532069.1"/>
    </source>
</evidence>
<evidence type="ECO:0000313" key="2">
    <source>
        <dbReference type="Proteomes" id="UP001501791"/>
    </source>
</evidence>
<dbReference type="EMBL" id="BAAALY010000002">
    <property type="protein sequence ID" value="GAA1532069.1"/>
    <property type="molecule type" value="Genomic_DNA"/>
</dbReference>
<organism evidence="1 2">
    <name type="scientific">Brevibacterium picturae</name>
    <dbReference type="NCBI Taxonomy" id="260553"/>
    <lineage>
        <taxon>Bacteria</taxon>
        <taxon>Bacillati</taxon>
        <taxon>Actinomycetota</taxon>
        <taxon>Actinomycetes</taxon>
        <taxon>Micrococcales</taxon>
        <taxon>Brevibacteriaceae</taxon>
        <taxon>Brevibacterium</taxon>
    </lineage>
</organism>
<proteinExistence type="predicted"/>
<dbReference type="Proteomes" id="UP001501791">
    <property type="component" value="Unassembled WGS sequence"/>
</dbReference>
<comment type="caution">
    <text evidence="1">The sequence shown here is derived from an EMBL/GenBank/DDBJ whole genome shotgun (WGS) entry which is preliminary data.</text>
</comment>